<evidence type="ECO:0000313" key="8">
    <source>
        <dbReference type="Proteomes" id="UP001301958"/>
    </source>
</evidence>
<keyword evidence="8" id="KW-1185">Reference proteome</keyword>
<dbReference type="EMBL" id="MU865566">
    <property type="protein sequence ID" value="KAK4221269.1"/>
    <property type="molecule type" value="Genomic_DNA"/>
</dbReference>
<dbReference type="SUPFAM" id="SSF144083">
    <property type="entry name" value="Magnesium transport protein CorA, transmembrane region"/>
    <property type="match status" value="1"/>
</dbReference>
<name>A0AAN6YL33_9PEZI</name>
<keyword evidence="2 6" id="KW-0812">Transmembrane</keyword>
<feature type="transmembrane region" description="Helical" evidence="6">
    <location>
        <begin position="394"/>
        <end position="415"/>
    </location>
</feature>
<gene>
    <name evidence="7" type="ORF">QBC38DRAFT_377429</name>
</gene>
<feature type="region of interest" description="Disordered" evidence="5">
    <location>
        <begin position="258"/>
        <end position="292"/>
    </location>
</feature>
<dbReference type="AlphaFoldDB" id="A0AAN6YL33"/>
<dbReference type="InterPro" id="IPR045863">
    <property type="entry name" value="CorA_TM1_TM2"/>
</dbReference>
<dbReference type="GO" id="GO:0016020">
    <property type="term" value="C:membrane"/>
    <property type="evidence" value="ECO:0007669"/>
    <property type="project" value="UniProtKB-SubCell"/>
</dbReference>
<feature type="compositionally biased region" description="Low complexity" evidence="5">
    <location>
        <begin position="266"/>
        <end position="277"/>
    </location>
</feature>
<organism evidence="7 8">
    <name type="scientific">Podospora fimiseda</name>
    <dbReference type="NCBI Taxonomy" id="252190"/>
    <lineage>
        <taxon>Eukaryota</taxon>
        <taxon>Fungi</taxon>
        <taxon>Dikarya</taxon>
        <taxon>Ascomycota</taxon>
        <taxon>Pezizomycotina</taxon>
        <taxon>Sordariomycetes</taxon>
        <taxon>Sordariomycetidae</taxon>
        <taxon>Sordariales</taxon>
        <taxon>Podosporaceae</taxon>
        <taxon>Podospora</taxon>
    </lineage>
</organism>
<sequence length="439" mass="49648">MIQQELLERDIKNDAELARWMEEVETRKQESGLAVILATKYEQDPGKHHNPCHLLYLPFSREGFDQILTKFPLHGDTCRVINRSDFGFFEDINLTGRVGNSIYYCCRTSGVTAGDLAVSAVFNPVTGFTSAVVFGCSPGTDGPGRPPDNAVEEFAGRIFNSEDAWTHPMLIIGILVEIEKLRHFKDVEKHVFDLLLQVKAMTKTATISSTSELAQENYSVENWISVSRLRIALESWKVQLTKMHDHISELEREYLTEAEDCSSPQSTGRGSFSSTSTAVPDEKSWKQSAQETGRRIQKRLTEIMAEYDEKIRECSMVIDGMALSAQLSWNQIGYQDTQANLKISNATRQDSNQMRSIAFLTMFFLPATFLASLFSMTFFDWKAEPGQHIVSPYFWIYPVLALGITLVVLGLWYFFTRVRPKIALGKGKKGDEEMGEKRG</sequence>
<dbReference type="Proteomes" id="UP001301958">
    <property type="component" value="Unassembled WGS sequence"/>
</dbReference>
<accession>A0AAN6YL33</accession>
<comment type="subcellular location">
    <subcellularLocation>
        <location evidence="1">Membrane</location>
        <topology evidence="1">Multi-pass membrane protein</topology>
    </subcellularLocation>
</comment>
<keyword evidence="3 6" id="KW-1133">Transmembrane helix</keyword>
<proteinExistence type="predicted"/>
<evidence type="ECO:0000313" key="7">
    <source>
        <dbReference type="EMBL" id="KAK4221269.1"/>
    </source>
</evidence>
<evidence type="ECO:0000256" key="5">
    <source>
        <dbReference type="SAM" id="MobiDB-lite"/>
    </source>
</evidence>
<protein>
    <submittedName>
        <fullName evidence="7">Uncharacterized protein</fullName>
    </submittedName>
</protein>
<reference evidence="7" key="1">
    <citation type="journal article" date="2023" name="Mol. Phylogenet. Evol.">
        <title>Genome-scale phylogeny and comparative genomics of the fungal order Sordariales.</title>
        <authorList>
            <person name="Hensen N."/>
            <person name="Bonometti L."/>
            <person name="Westerberg I."/>
            <person name="Brannstrom I.O."/>
            <person name="Guillou S."/>
            <person name="Cros-Aarteil S."/>
            <person name="Calhoun S."/>
            <person name="Haridas S."/>
            <person name="Kuo A."/>
            <person name="Mondo S."/>
            <person name="Pangilinan J."/>
            <person name="Riley R."/>
            <person name="LaButti K."/>
            <person name="Andreopoulos B."/>
            <person name="Lipzen A."/>
            <person name="Chen C."/>
            <person name="Yan M."/>
            <person name="Daum C."/>
            <person name="Ng V."/>
            <person name="Clum A."/>
            <person name="Steindorff A."/>
            <person name="Ohm R.A."/>
            <person name="Martin F."/>
            <person name="Silar P."/>
            <person name="Natvig D.O."/>
            <person name="Lalanne C."/>
            <person name="Gautier V."/>
            <person name="Ament-Velasquez S.L."/>
            <person name="Kruys A."/>
            <person name="Hutchinson M.I."/>
            <person name="Powell A.J."/>
            <person name="Barry K."/>
            <person name="Miller A.N."/>
            <person name="Grigoriev I.V."/>
            <person name="Debuchy R."/>
            <person name="Gladieux P."/>
            <person name="Hiltunen Thoren M."/>
            <person name="Johannesson H."/>
        </authorList>
    </citation>
    <scope>NUCLEOTIDE SEQUENCE</scope>
    <source>
        <strain evidence="7">CBS 990.96</strain>
    </source>
</reference>
<comment type="caution">
    <text evidence="7">The sequence shown here is derived from an EMBL/GenBank/DDBJ whole genome shotgun (WGS) entry which is preliminary data.</text>
</comment>
<evidence type="ECO:0000256" key="3">
    <source>
        <dbReference type="ARBA" id="ARBA00022989"/>
    </source>
</evidence>
<keyword evidence="4 6" id="KW-0472">Membrane</keyword>
<feature type="transmembrane region" description="Helical" evidence="6">
    <location>
        <begin position="357"/>
        <end position="379"/>
    </location>
</feature>
<evidence type="ECO:0000256" key="2">
    <source>
        <dbReference type="ARBA" id="ARBA00022692"/>
    </source>
</evidence>
<evidence type="ECO:0000256" key="6">
    <source>
        <dbReference type="SAM" id="Phobius"/>
    </source>
</evidence>
<evidence type="ECO:0000256" key="4">
    <source>
        <dbReference type="ARBA" id="ARBA00023136"/>
    </source>
</evidence>
<dbReference type="Gene3D" id="1.20.58.340">
    <property type="entry name" value="Magnesium transport protein CorA, transmembrane region"/>
    <property type="match status" value="1"/>
</dbReference>
<reference evidence="7" key="2">
    <citation type="submission" date="2023-05" db="EMBL/GenBank/DDBJ databases">
        <authorList>
            <consortium name="Lawrence Berkeley National Laboratory"/>
            <person name="Steindorff A."/>
            <person name="Hensen N."/>
            <person name="Bonometti L."/>
            <person name="Westerberg I."/>
            <person name="Brannstrom I.O."/>
            <person name="Guillou S."/>
            <person name="Cros-Aarteil S."/>
            <person name="Calhoun S."/>
            <person name="Haridas S."/>
            <person name="Kuo A."/>
            <person name="Mondo S."/>
            <person name="Pangilinan J."/>
            <person name="Riley R."/>
            <person name="Labutti K."/>
            <person name="Andreopoulos B."/>
            <person name="Lipzen A."/>
            <person name="Chen C."/>
            <person name="Yanf M."/>
            <person name="Daum C."/>
            <person name="Ng V."/>
            <person name="Clum A."/>
            <person name="Ohm R."/>
            <person name="Martin F."/>
            <person name="Silar P."/>
            <person name="Natvig D."/>
            <person name="Lalanne C."/>
            <person name="Gautier V."/>
            <person name="Ament-Velasquez S.L."/>
            <person name="Kruys A."/>
            <person name="Hutchinson M.I."/>
            <person name="Powell A.J."/>
            <person name="Barry K."/>
            <person name="Miller A.N."/>
            <person name="Grigoriev I.V."/>
            <person name="Debuchy R."/>
            <person name="Gladieux P."/>
            <person name="Thoren M.H."/>
            <person name="Johannesson H."/>
        </authorList>
    </citation>
    <scope>NUCLEOTIDE SEQUENCE</scope>
    <source>
        <strain evidence="7">CBS 990.96</strain>
    </source>
</reference>
<evidence type="ECO:0000256" key="1">
    <source>
        <dbReference type="ARBA" id="ARBA00004141"/>
    </source>
</evidence>